<evidence type="ECO:0000256" key="6">
    <source>
        <dbReference type="ARBA" id="ARBA00022723"/>
    </source>
</evidence>
<dbReference type="Pfam" id="PF24626">
    <property type="entry name" value="SH3_Tf2-1"/>
    <property type="match status" value="1"/>
</dbReference>
<dbReference type="InterPro" id="IPR043502">
    <property type="entry name" value="DNA/RNA_pol_sf"/>
</dbReference>
<keyword evidence="4" id="KW-0548">Nucleotidyltransferase</keyword>
<comment type="function">
    <text evidence="19">Capsid protein (CA) is the structural component of the virus-like particle (VLP), forming the shell that encapsulates the retrotransposons dimeric RNA genome. The particles are assembled from trimer-clustered units and there are holes in the capsid shells that allow for the diffusion of macromolecules. CA also has nucleocapsid-like chaperone activity, promoting primer tRNA(i)-Met annealing to the multipartite primer-binding site (PBS), dimerization of Ty1 RNA and initiation of reverse transcription.</text>
</comment>
<dbReference type="InterPro" id="IPR001878">
    <property type="entry name" value="Znf_CCHC"/>
</dbReference>
<dbReference type="SUPFAM" id="SSF56672">
    <property type="entry name" value="DNA/RNA polymerases"/>
    <property type="match status" value="2"/>
</dbReference>
<feature type="compositionally biased region" description="Low complexity" evidence="22">
    <location>
        <begin position="1787"/>
        <end position="1802"/>
    </location>
</feature>
<keyword evidence="21" id="KW-0175">Coiled coil</keyword>
<dbReference type="Gene3D" id="2.40.70.10">
    <property type="entry name" value="Acid Proteases"/>
    <property type="match status" value="2"/>
</dbReference>
<dbReference type="InterPro" id="IPR001969">
    <property type="entry name" value="Aspartic_peptidase_AS"/>
</dbReference>
<feature type="domain" description="Integrase catalytic" evidence="25">
    <location>
        <begin position="1099"/>
        <end position="1262"/>
    </location>
</feature>
<feature type="domain" description="CCHC-type" evidence="23">
    <location>
        <begin position="2579"/>
        <end position="2594"/>
    </location>
</feature>
<dbReference type="FunFam" id="3.30.70.270:FF:000026">
    <property type="entry name" value="Transposon Ty3-G Gag-Pol polyprotein"/>
    <property type="match status" value="1"/>
</dbReference>
<dbReference type="SUPFAM" id="SSF53098">
    <property type="entry name" value="Ribonuclease H-like"/>
    <property type="match status" value="3"/>
</dbReference>
<dbReference type="Pfam" id="PF07727">
    <property type="entry name" value="RVT_2"/>
    <property type="match status" value="1"/>
</dbReference>
<dbReference type="Pfam" id="PF17921">
    <property type="entry name" value="Integrase_H2C2"/>
    <property type="match status" value="2"/>
</dbReference>
<dbReference type="PROSITE" id="PS50878">
    <property type="entry name" value="RT_POL"/>
    <property type="match status" value="2"/>
</dbReference>
<dbReference type="Pfam" id="PF00078">
    <property type="entry name" value="RVT_1"/>
    <property type="match status" value="2"/>
</dbReference>
<dbReference type="InterPro" id="IPR013103">
    <property type="entry name" value="RVT_2"/>
</dbReference>
<feature type="coiled-coil region" evidence="21">
    <location>
        <begin position="1283"/>
        <end position="1310"/>
    </location>
</feature>
<dbReference type="CDD" id="cd00303">
    <property type="entry name" value="retropepsin_like"/>
    <property type="match status" value="2"/>
</dbReference>
<feature type="domain" description="CCHC-type" evidence="23">
    <location>
        <begin position="290"/>
        <end position="305"/>
    </location>
</feature>
<comment type="caution">
    <text evidence="26">The sequence shown here is derived from an EMBL/GenBank/DDBJ whole genome shotgun (WGS) entry which is preliminary data.</text>
</comment>
<evidence type="ECO:0000256" key="8">
    <source>
        <dbReference type="ARBA" id="ARBA00022759"/>
    </source>
</evidence>
<dbReference type="Pfam" id="PF19259">
    <property type="entry name" value="Ty3_capsid"/>
    <property type="match status" value="1"/>
</dbReference>
<evidence type="ECO:0000256" key="12">
    <source>
        <dbReference type="ARBA" id="ARBA00022918"/>
    </source>
</evidence>
<dbReference type="PROSITE" id="PS50158">
    <property type="entry name" value="ZF_CCHC"/>
    <property type="match status" value="4"/>
</dbReference>
<keyword evidence="27" id="KW-1185">Reference proteome</keyword>
<feature type="domain" description="Reverse transcriptase" evidence="24">
    <location>
        <begin position="577"/>
        <end position="756"/>
    </location>
</feature>
<feature type="domain" description="Integrase catalytic" evidence="25">
    <location>
        <begin position="1544"/>
        <end position="1710"/>
    </location>
</feature>
<feature type="domain" description="CCHC-type" evidence="23">
    <location>
        <begin position="2599"/>
        <end position="2614"/>
    </location>
</feature>
<dbReference type="Gene3D" id="3.10.20.370">
    <property type="match status" value="1"/>
</dbReference>
<dbReference type="PROSITE" id="PS50994">
    <property type="entry name" value="INTEGRASE"/>
    <property type="match status" value="3"/>
</dbReference>
<keyword evidence="9" id="KW-0378">Hydrolase</keyword>
<dbReference type="InterPro" id="IPR036397">
    <property type="entry name" value="RNaseH_sf"/>
</dbReference>
<keyword evidence="2" id="KW-0645">Protease</keyword>
<proteinExistence type="predicted"/>
<feature type="region of interest" description="Disordered" evidence="22">
    <location>
        <begin position="1787"/>
        <end position="1866"/>
    </location>
</feature>
<dbReference type="PROSITE" id="PS00141">
    <property type="entry name" value="ASP_PROTEASE"/>
    <property type="match status" value="2"/>
</dbReference>
<dbReference type="InterPro" id="IPR012337">
    <property type="entry name" value="RNaseH-like_sf"/>
</dbReference>
<keyword evidence="13" id="KW-0239">DNA-directed DNA polymerase</keyword>
<evidence type="ECO:0000256" key="3">
    <source>
        <dbReference type="ARBA" id="ARBA00022679"/>
    </source>
</evidence>
<dbReference type="Pfam" id="PF03732">
    <property type="entry name" value="Retrotrans_gag"/>
    <property type="match status" value="1"/>
</dbReference>
<dbReference type="PANTHER" id="PTHR37984:SF5">
    <property type="entry name" value="PROTEIN NYNRIN-LIKE"/>
    <property type="match status" value="1"/>
</dbReference>
<dbReference type="Pfam" id="PF13976">
    <property type="entry name" value="gag_pre-integrs"/>
    <property type="match status" value="1"/>
</dbReference>
<evidence type="ECO:0000256" key="17">
    <source>
        <dbReference type="ARBA" id="ARBA00032154"/>
    </source>
</evidence>
<feature type="compositionally biased region" description="Polar residues" evidence="22">
    <location>
        <begin position="1845"/>
        <end position="1863"/>
    </location>
</feature>
<dbReference type="InterPro" id="IPR043128">
    <property type="entry name" value="Rev_trsase/Diguanyl_cyclase"/>
</dbReference>
<keyword evidence="10" id="KW-0460">Magnesium</keyword>
<dbReference type="FunFam" id="3.30.420.10:FF:000032">
    <property type="entry name" value="Retrovirus-related Pol polyprotein from transposon 297-like Protein"/>
    <property type="match status" value="2"/>
</dbReference>
<gene>
    <name evidence="26" type="ORF">OSB04_011949</name>
</gene>
<evidence type="ECO:0000256" key="9">
    <source>
        <dbReference type="ARBA" id="ARBA00022801"/>
    </source>
</evidence>
<dbReference type="InterPro" id="IPR041588">
    <property type="entry name" value="Integrase_H2C2"/>
</dbReference>
<dbReference type="InterPro" id="IPR025724">
    <property type="entry name" value="GAG-pre-integrase_dom"/>
</dbReference>
<dbReference type="InterPro" id="IPR050951">
    <property type="entry name" value="Retrovirus_Pol_polyprotein"/>
</dbReference>
<evidence type="ECO:0000256" key="19">
    <source>
        <dbReference type="ARBA" id="ARBA00057243"/>
    </source>
</evidence>
<accession>A0AA38TM58</accession>
<keyword evidence="20" id="KW-0862">Zinc</keyword>
<evidence type="ECO:0000313" key="26">
    <source>
        <dbReference type="EMBL" id="KAJ9557335.1"/>
    </source>
</evidence>
<dbReference type="Gene3D" id="3.30.420.10">
    <property type="entry name" value="Ribonuclease H-like superfamily/Ribonuclease H"/>
    <property type="match status" value="3"/>
</dbReference>
<evidence type="ECO:0000256" key="1">
    <source>
        <dbReference type="ARBA" id="ARBA00012493"/>
    </source>
</evidence>
<dbReference type="SUPFAM" id="SSF57756">
    <property type="entry name" value="Retrovirus zinc finger-like domains"/>
    <property type="match status" value="1"/>
</dbReference>
<dbReference type="InterPro" id="IPR036875">
    <property type="entry name" value="Znf_CCHC_sf"/>
</dbReference>
<dbReference type="SMART" id="SM00343">
    <property type="entry name" value="ZnF_C2HC"/>
    <property type="match status" value="4"/>
</dbReference>
<dbReference type="InterPro" id="IPR021109">
    <property type="entry name" value="Peptidase_aspartic_dom_sf"/>
</dbReference>
<dbReference type="FunFam" id="3.10.20.370:FF:000001">
    <property type="entry name" value="Retrovirus-related Pol polyprotein from transposon 17.6-like protein"/>
    <property type="match status" value="2"/>
</dbReference>
<evidence type="ECO:0000256" key="13">
    <source>
        <dbReference type="ARBA" id="ARBA00022932"/>
    </source>
</evidence>
<dbReference type="Gene3D" id="3.30.70.270">
    <property type="match status" value="4"/>
</dbReference>
<keyword evidence="15" id="KW-0233">DNA recombination</keyword>
<evidence type="ECO:0000256" key="22">
    <source>
        <dbReference type="SAM" id="MobiDB-lite"/>
    </source>
</evidence>
<evidence type="ECO:0000256" key="4">
    <source>
        <dbReference type="ARBA" id="ARBA00022695"/>
    </source>
</evidence>
<dbReference type="GO" id="GO:0015074">
    <property type="term" value="P:DNA integration"/>
    <property type="evidence" value="ECO:0007669"/>
    <property type="project" value="UniProtKB-KW"/>
</dbReference>
<keyword evidence="11" id="KW-0229">DNA integration</keyword>
<dbReference type="InterPro" id="IPR000477">
    <property type="entry name" value="RT_dom"/>
</dbReference>
<dbReference type="EMBL" id="JARYMX010000003">
    <property type="protein sequence ID" value="KAJ9557335.1"/>
    <property type="molecule type" value="Genomic_DNA"/>
</dbReference>
<dbReference type="Gene3D" id="1.10.340.70">
    <property type="match status" value="2"/>
</dbReference>
<dbReference type="Gene3D" id="3.10.10.10">
    <property type="entry name" value="HIV Type 1 Reverse Transcriptase, subunit A, domain 1"/>
    <property type="match status" value="2"/>
</dbReference>
<dbReference type="InterPro" id="IPR005162">
    <property type="entry name" value="Retrotrans_gag_dom"/>
</dbReference>
<feature type="domain" description="CCHC-type" evidence="23">
    <location>
        <begin position="308"/>
        <end position="323"/>
    </location>
</feature>
<dbReference type="InterPro" id="IPR045358">
    <property type="entry name" value="Ty3_capsid"/>
</dbReference>
<dbReference type="PANTHER" id="PTHR37984">
    <property type="entry name" value="PROTEIN CBG26694"/>
    <property type="match status" value="1"/>
</dbReference>
<dbReference type="InterPro" id="IPR056924">
    <property type="entry name" value="SH3_Tf2-1"/>
</dbReference>
<keyword evidence="8" id="KW-0255">Endonuclease</keyword>
<dbReference type="GO" id="GO:0008270">
    <property type="term" value="F:zinc ion binding"/>
    <property type="evidence" value="ECO:0007669"/>
    <property type="project" value="UniProtKB-KW"/>
</dbReference>
<dbReference type="GO" id="GO:0006508">
    <property type="term" value="P:proteolysis"/>
    <property type="evidence" value="ECO:0007669"/>
    <property type="project" value="UniProtKB-KW"/>
</dbReference>
<feature type="domain" description="Integrase catalytic" evidence="25">
    <location>
        <begin position="3408"/>
        <end position="3571"/>
    </location>
</feature>
<protein>
    <recommendedName>
        <fullName evidence="1">RNA-directed DNA polymerase</fullName>
        <ecNumber evidence="1">2.7.7.49</ecNumber>
    </recommendedName>
    <alternativeName>
        <fullName evidence="16">Gag-Pol-p199</fullName>
    </alternativeName>
    <alternativeName>
        <fullName evidence="17">TY1A-TY1B</fullName>
    </alternativeName>
    <alternativeName>
        <fullName evidence="18">p190</fullName>
    </alternativeName>
</protein>
<dbReference type="CDD" id="cd01647">
    <property type="entry name" value="RT_LTR"/>
    <property type="match status" value="2"/>
</dbReference>
<evidence type="ECO:0000259" key="23">
    <source>
        <dbReference type="PROSITE" id="PS50158"/>
    </source>
</evidence>
<evidence type="ECO:0000259" key="25">
    <source>
        <dbReference type="PROSITE" id="PS50994"/>
    </source>
</evidence>
<dbReference type="GO" id="GO:0004519">
    <property type="term" value="F:endonuclease activity"/>
    <property type="evidence" value="ECO:0007669"/>
    <property type="project" value="UniProtKB-KW"/>
</dbReference>
<dbReference type="GO" id="GO:0003964">
    <property type="term" value="F:RNA-directed DNA polymerase activity"/>
    <property type="evidence" value="ECO:0007669"/>
    <property type="project" value="UniProtKB-KW"/>
</dbReference>
<dbReference type="GO" id="GO:0003677">
    <property type="term" value="F:DNA binding"/>
    <property type="evidence" value="ECO:0007669"/>
    <property type="project" value="UniProtKB-KW"/>
</dbReference>
<dbReference type="Pfam" id="PF17917">
    <property type="entry name" value="RT_RNaseH"/>
    <property type="match status" value="2"/>
</dbReference>
<dbReference type="Proteomes" id="UP001172457">
    <property type="component" value="Chromosome 3"/>
</dbReference>
<dbReference type="InterPro" id="IPR001584">
    <property type="entry name" value="Integrase_cat-core"/>
</dbReference>
<sequence length="3767" mass="428497">MPPRREDPNLARLVSEQVMASLPGIVSQVAAGLNTNQNNNQGTRERYCTYKSFRSCNPKEFHGTEGAVGLLAWIEGMESVLHISKCLERNKVEYAACLLQGRALTWWNTQVQVRGRDATGQITWEDFKKMLKEEFCPRSEIQKLEAELWHHEMKGNDITAYTTRFHELAKLVPHLVTPEQNRVDRYVWGLSPEIRGNVTAADPKNLQEAVNLANRLTNNAIRSGTFSSDKAKGKRKMEEITKLQFRGKSGKDRRVTRSYGVQTQVAEKEKGTYQRCGKCGNHHAGRCVVCSRCGRGGHTDKDCRKRACFECGSFNHYRNACPKLNQRPYANQAQPANQGNQGNQGNRGGLARGRAFVIGTEEARQNPDVVTCTFLLNNYPATVLFDSGADRSFVSLEFRPKINKKSQNLKEDHIIEYSNGELVRANKVIRKCTLGLAGKDFSIDLIPIKIGSFDIIVGMDWMSMHRATICCAEKIVALALPDGGLLEVYGDKPKRDIKIVSYMKMRDTKEKEKRIQDIPVVREFPEVFPEELPGLPPQRQVEFHIDLVPGAGPVAKSPYRLAPSEMQELSNQLQELLDKGFIRPSSSPWGAPVLFVKKKDGSFRMCIDYRELNKITIKNRYPLPRIDDLFDQLQGATYFSKIDLRSGYHQMRVREEDIAKTVFRTRYGHYEFLVMPFGLTNAPAVFMDLMNRVCRPYLDKFVIVFIDDILIYSQSKEDHEQHLRSILELLKAEELYAKFSKCEFWIREVHFLGHVVNKEGIHVDPAKIEAIKKWEAPKTPTKIRQFLGLAGYYRRFIANFSKIAQPLTALTQKDKKFIWGEKQDEAFQVLKHKLCNAPILALPEGTDNFVVYCDASHQGLGCVLMQNEKVIAYASRQLKVHEKNYTTHDLELGAVVFALKIWRHYLYGTKCTIFTDHKSLQHILDQKMLNMRQRRWVELLSDYDCEIKYHPGKANVVADALSRKERVKPTRTRAMGVLVQTSLKSQILEAQREALMADNLRKETLHGIEKEFEEKVDGVCYFKGRIWILRVEQLRKMIMDEAHQSRYSIHPGSDKMYKGLKEHYWWPGMKKDIATYVSKCMTCARIKAEHQKPSGLLQQPEIPEWKWERISMDFVTKLPKTKKGHDSIWVIVGRLTKSAHFLPIKETFSINRLAQLYVDEIVMRHGVPISIISDRDSRFTSRFWQSLQATLGTSVDLSTAYHPQTDEQTERTIQTLEDMLRACVLEFGGSWDDHLPLVEFSYNNSYHASIQCAPYEALYGRKCRSPLNWLEVGESQLIRPDIVQETTDKIKLVQEKLKAARDRQKSYADNRRKPLEFQVGDRVLLKRLDLPSELSSIHDTFHVSNLKKCLSEETVILPLGEIQVDEQLRTAEEPIEILDREIKQLRRSKIPIVKVRWNSRHGPEFTWEREAFMKDNGVLHNLFSIGKFCDKDLEVNFKKRRCVVRTEEGRELLVGSRRTNLYTIRLQHKLQYSSSCLITRSSLRQAILWHKRLSHLNFRYIDKIVKHQLVSGIPMIKFEQEEMCPGCEKGKMKRASHPPKSEQGSKSPLSLLHMDLCGPMKFQSLAGRKYILVIVDDFSRYTWTKFLKTKDETSSLIINFIKAVQVQLKLPVQTVRTDNGTEFKNTVLKSFYNSFAITQTFSAARTPEQNGVVERRNRTLVEAARSMLAESQLPQYLWAEAVNTACYTQNRSIIHRRFGQTPYHILFGRVPSVGHFKVFGCKCFVLNETENRGKFGPKSDELVFYSTSQGSSGSSASSHASYLDLLFQSVYDDFSNDSSSSTGNALASLSLPSSSNSELPSSTQNDHHVSVEVETQSSETSPLSMSNSSPISIQSESDIQDIPSPSVNETPVTITTSIPSEPANSLPVDIIEPASINDQTPLPHTVKWTRSHPIELIIGDPTSTVKTRAATANEYNFSVTAMQEELNQFSALKVWRLVKKPLDKSIIDTKWLFKNKKDEHGTIVCNKARLVAKGYRQQEGIDYDQTFAPVARLEAIRMFLAYAAYKDFCKPPFSRVIGSDVGGGSPPDRRHCGVVSFLNQAFGGGGHAAALADRDLAITVVVTTGGGGMDRPRCGYSVRAGNGANAGCRVCVKRRWWRRKPSLLRLFVLKPLGGGGGGVLRRCRRVAFDRARRRRWLARLAAVGRPRVVWGSAAVVTPPAAVVVLVRGSAGGVGGFLRRRAATLPRDGFTPAAAGRGGGWLGGYRRWWWRTSPPLPWVVCVTSDGRGSRRLLRYGVPPADGGGGDPWPPSKPLAFMCRVAWDVFSCGKSLNWYFDYNFIRDISRMVLTRSQTDDEPGQSDHIAAQITETLQQMLPGLFNQMRDELIQTMDQRIDVALTARSLGTGSSSQSQPRGITFKDFMACQPPLFDGKKDPVACYRWYSAVEGAFRTCGCPDGSKVLFAVNLLRGAAKDWWDLTLKKYTEAQITALTWGDFRALSDEEFAPRIEKERIASEFLKLTQTTESVNEITAQFLEKLLFVPGYANDESLKMARYLGMLKPELKKAVATGRCKTLSDMQEVARSQELVLEELQQGKRKAEDQSGPAKKFKGARTDTRSGTPSCPKCGRYHRGECRPRELSCYKCGKTGHLSKDCKETARLCFHCYQPGHIKPDCPQLKKTPALAPAPATLMITDGTTKGKGGATTRGRAFQMTAEEAQTAPDVITGIFPVNSKPALVLFDTGATWSYVSRRFCKDFQIELGNLDSPQAIDVAAEEVQVVEHVYRGCSIDIFGVRFSINLIPIPMNGVDVVVGIDWMFPNRATTDVAGQFVHIHNPSGGDLVVYGKGRRVSTSFCSIAKARRYIQRGCTGFLVYAMADQAKERKLSVAEVPVVSEFPDVFPEDLPGLPPDRQIEFGIDLVPGAAPIARAPYRLAPPELQELSEQLQELSGKGFIRPSSSPWGAPILFVKKKDGSHRMCIDYRGLNKVTIKNRYPLPRIDDLFDQLQGASWFSKIDLRSGYHQLKVKEADVHKTAFRTRYGHFEFLVMPFGLTNAPAAFMDLMNRVCRPMLDRSVIVFIDDILIYSKTKEEHVMHLREVLEVLRRERLYAKFSKCAFWLEEVQFLGHIINREGIKVDPAKIEAVMNWEIPKAPTEIRSFLGLAGYYRRFIQDFSKIAVPLTRLTKKSEPYVWGSEQQKAFDTLRQKLCEAPVLTLPEGVEDMAVYCDASRLGLGCVLMQRGRVIAYASRQLKPHEANYPTHDLELAAVVFALKLWRHYLYGVKCTIFSDHRSLRYFLEQPNLNMRQRRWLDVVKDYDCEILYHPGKANVVADALSRKTEHAPLRISHLKMAVTTSFVDLVLRAQEEASREENQNGERIRGQMAALVRDSRGLLTRYGRVWVPRAGTARQTLLEEAHKSRFSIHPGATKMYRDLRTGYWWPGMKRDVARYVESCLTCLKVKAEHQKPHGKMQPLEIPEWKWENLTMDLITKLPKTPRRFDAIWVIVDRLTKSAIFLPIRESSTAEQLAKIYVDEVVSRHGVPVSIISDRDVRFTSRFWERFHSELGTRLHFSTAYHPQTDGQSERTIQTLEDMLRACVLDFGGSWDTYLPLAEFSYNNSYHSSIGMPPFEMLYGRRCRTPICWGEVGQRVLGSTEVVQRTTEDIQRIRERLRTAQSRQKSYADRRRSDLEFQVGDRVLLKVSPWKGVIRFRKRGKLGPRYIGPFTVLARVGKVAYRLELPAVLGQIHSTFHVSQLRKCLADETAHIPLDDIQVDESLNYVERPVAVIDRKVKRMRRREIGIVKVQWQHRKGSEWTWEPEAEMREHYPELFSD</sequence>
<evidence type="ECO:0000256" key="7">
    <source>
        <dbReference type="ARBA" id="ARBA00022750"/>
    </source>
</evidence>
<evidence type="ECO:0000313" key="27">
    <source>
        <dbReference type="Proteomes" id="UP001172457"/>
    </source>
</evidence>
<evidence type="ECO:0000256" key="5">
    <source>
        <dbReference type="ARBA" id="ARBA00022722"/>
    </source>
</evidence>
<evidence type="ECO:0000256" key="18">
    <source>
        <dbReference type="ARBA" id="ARBA00033113"/>
    </source>
</evidence>
<evidence type="ECO:0000256" key="14">
    <source>
        <dbReference type="ARBA" id="ARBA00023125"/>
    </source>
</evidence>
<keyword evidence="6" id="KW-0479">Metal-binding</keyword>
<keyword evidence="3" id="KW-0808">Transferase</keyword>
<keyword evidence="5" id="KW-0540">Nuclease</keyword>
<keyword evidence="12" id="KW-0695">RNA-directed DNA polymerase</keyword>
<feature type="domain" description="Reverse transcriptase" evidence="24">
    <location>
        <begin position="2886"/>
        <end position="3065"/>
    </location>
</feature>
<dbReference type="Gene3D" id="4.10.60.10">
    <property type="entry name" value="Zinc finger, CCHC-type"/>
    <property type="match status" value="2"/>
</dbReference>
<evidence type="ECO:0000256" key="20">
    <source>
        <dbReference type="PROSITE-ProRule" id="PRU00047"/>
    </source>
</evidence>
<dbReference type="EC" id="2.7.7.49" evidence="1"/>
<dbReference type="CDD" id="cd09274">
    <property type="entry name" value="RNase_HI_RT_Ty3"/>
    <property type="match status" value="2"/>
</dbReference>
<dbReference type="SUPFAM" id="SSF50630">
    <property type="entry name" value="Acid proteases"/>
    <property type="match status" value="2"/>
</dbReference>
<evidence type="ECO:0000256" key="2">
    <source>
        <dbReference type="ARBA" id="ARBA00022670"/>
    </source>
</evidence>
<dbReference type="GO" id="GO:0003887">
    <property type="term" value="F:DNA-directed DNA polymerase activity"/>
    <property type="evidence" value="ECO:0007669"/>
    <property type="project" value="UniProtKB-KW"/>
</dbReference>
<feature type="compositionally biased region" description="Low complexity" evidence="22">
    <location>
        <begin position="1812"/>
        <end position="1844"/>
    </location>
</feature>
<keyword evidence="20" id="KW-0863">Zinc-finger</keyword>
<evidence type="ECO:0000256" key="21">
    <source>
        <dbReference type="SAM" id="Coils"/>
    </source>
</evidence>
<evidence type="ECO:0000259" key="24">
    <source>
        <dbReference type="PROSITE" id="PS50878"/>
    </source>
</evidence>
<dbReference type="Pfam" id="PF00665">
    <property type="entry name" value="rve"/>
    <property type="match status" value="1"/>
</dbReference>
<organism evidence="26 27">
    <name type="scientific">Centaurea solstitialis</name>
    <name type="common">yellow star-thistle</name>
    <dbReference type="NCBI Taxonomy" id="347529"/>
    <lineage>
        <taxon>Eukaryota</taxon>
        <taxon>Viridiplantae</taxon>
        <taxon>Streptophyta</taxon>
        <taxon>Embryophyta</taxon>
        <taxon>Tracheophyta</taxon>
        <taxon>Spermatophyta</taxon>
        <taxon>Magnoliopsida</taxon>
        <taxon>eudicotyledons</taxon>
        <taxon>Gunneridae</taxon>
        <taxon>Pentapetalae</taxon>
        <taxon>asterids</taxon>
        <taxon>campanulids</taxon>
        <taxon>Asterales</taxon>
        <taxon>Asteraceae</taxon>
        <taxon>Carduoideae</taxon>
        <taxon>Cardueae</taxon>
        <taxon>Centaureinae</taxon>
        <taxon>Centaurea</taxon>
    </lineage>
</organism>
<dbReference type="FunFam" id="3.30.70.270:FF:000020">
    <property type="entry name" value="Transposon Tf2-6 polyprotein-like Protein"/>
    <property type="match status" value="1"/>
</dbReference>
<dbReference type="Pfam" id="PF00098">
    <property type="entry name" value="zf-CCHC"/>
    <property type="match status" value="1"/>
</dbReference>
<dbReference type="GO" id="GO:0006310">
    <property type="term" value="P:DNA recombination"/>
    <property type="evidence" value="ECO:0007669"/>
    <property type="project" value="UniProtKB-KW"/>
</dbReference>
<dbReference type="FunFam" id="3.10.10.10:FF:000007">
    <property type="entry name" value="Retrovirus-related Pol polyprotein from transposon 17.6-like Protein"/>
    <property type="match status" value="1"/>
</dbReference>
<evidence type="ECO:0000256" key="15">
    <source>
        <dbReference type="ARBA" id="ARBA00023172"/>
    </source>
</evidence>
<evidence type="ECO:0000256" key="11">
    <source>
        <dbReference type="ARBA" id="ARBA00022908"/>
    </source>
</evidence>
<evidence type="ECO:0000256" key="16">
    <source>
        <dbReference type="ARBA" id="ARBA00030524"/>
    </source>
</evidence>
<keyword evidence="7" id="KW-0064">Aspartyl protease</keyword>
<dbReference type="Pfam" id="PF08284">
    <property type="entry name" value="RVP_2"/>
    <property type="match status" value="2"/>
</dbReference>
<dbReference type="InterPro" id="IPR041373">
    <property type="entry name" value="RT_RNaseH"/>
</dbReference>
<feature type="region of interest" description="Disordered" evidence="22">
    <location>
        <begin position="2531"/>
        <end position="2560"/>
    </location>
</feature>
<evidence type="ECO:0000256" key="10">
    <source>
        <dbReference type="ARBA" id="ARBA00022842"/>
    </source>
</evidence>
<reference evidence="26" key="1">
    <citation type="submission" date="2023-03" db="EMBL/GenBank/DDBJ databases">
        <title>Chromosome-scale reference genome and RAD-based genetic map of yellow starthistle (Centaurea solstitialis) reveal putative structural variation and QTLs associated with invader traits.</title>
        <authorList>
            <person name="Reatini B."/>
            <person name="Cang F.A."/>
            <person name="Jiang Q."/>
            <person name="Mckibben M.T.W."/>
            <person name="Barker M.S."/>
            <person name="Rieseberg L.H."/>
            <person name="Dlugosch K.M."/>
        </authorList>
    </citation>
    <scope>NUCLEOTIDE SEQUENCE</scope>
    <source>
        <strain evidence="26">CAN-66</strain>
        <tissue evidence="26">Leaf</tissue>
    </source>
</reference>
<keyword evidence="14" id="KW-0238">DNA-binding</keyword>
<dbReference type="GO" id="GO:0004190">
    <property type="term" value="F:aspartic-type endopeptidase activity"/>
    <property type="evidence" value="ECO:0007669"/>
    <property type="project" value="UniProtKB-KW"/>
</dbReference>
<name>A0AA38TM58_9ASTR</name>